<gene>
    <name evidence="9" type="primary">LOC106166547</name>
</gene>
<keyword evidence="8" id="KW-1185">Reference proteome</keyword>
<proteinExistence type="inferred from homology"/>
<dbReference type="PROSITE" id="PS00237">
    <property type="entry name" value="G_PROTEIN_RECEP_F1_1"/>
    <property type="match status" value="1"/>
</dbReference>
<keyword evidence="5 9" id="KW-0675">Receptor</keyword>
<keyword evidence="4 6" id="KW-0472">Membrane</keyword>
<dbReference type="AlphaFoldDB" id="A0A1S3IQW9"/>
<dbReference type="CDD" id="cd14978">
    <property type="entry name" value="7tmA_FMRFamide_R-like"/>
    <property type="match status" value="1"/>
</dbReference>
<accession>A0A1S3IQW9</accession>
<protein>
    <submittedName>
        <fullName evidence="9">Thyrotropin-releasing hormone receptor</fullName>
    </submittedName>
</protein>
<feature type="transmembrane region" description="Helical" evidence="6">
    <location>
        <begin position="79"/>
        <end position="101"/>
    </location>
</feature>
<comment type="subcellular location">
    <subcellularLocation>
        <location evidence="1">Membrane</location>
    </subcellularLocation>
</comment>
<keyword evidence="2 5" id="KW-0812">Transmembrane</keyword>
<feature type="transmembrane region" description="Helical" evidence="6">
    <location>
        <begin position="160"/>
        <end position="180"/>
    </location>
</feature>
<dbReference type="PROSITE" id="PS50262">
    <property type="entry name" value="G_PROTEIN_RECEP_F1_2"/>
    <property type="match status" value="1"/>
</dbReference>
<dbReference type="KEGG" id="lak:106166547"/>
<dbReference type="InterPro" id="IPR017452">
    <property type="entry name" value="GPCR_Rhodpsn_7TM"/>
</dbReference>
<feature type="transmembrane region" description="Helical" evidence="6">
    <location>
        <begin position="329"/>
        <end position="348"/>
    </location>
</feature>
<evidence type="ECO:0000256" key="4">
    <source>
        <dbReference type="ARBA" id="ARBA00023136"/>
    </source>
</evidence>
<evidence type="ECO:0000256" key="3">
    <source>
        <dbReference type="ARBA" id="ARBA00022989"/>
    </source>
</evidence>
<dbReference type="RefSeq" id="XP_013400602.1">
    <property type="nucleotide sequence ID" value="XM_013545148.1"/>
</dbReference>
<dbReference type="Proteomes" id="UP000085678">
    <property type="component" value="Unplaced"/>
</dbReference>
<sequence>MASHMDTVEIFELNGTNHSDTNGSSVSTGAPYVIPAYINIVGYLNLYTTPIIVFFGLVGNVLSFLVFNYTYLHRLSSSTYLAALALTDQIFLTMLLVGPWLQSLSAETPQGIDGLCQLQVYFTNVVGFLSVAYVVGFTVERYVAVCYPLKRPEFCTSKRAKCVVISLAVFACVFNSVSLFTNGIRDGYCAPLIEEHMELIMGFTYIDTVVTLILPTALLIFMNIRIATKVAYFYSNRQVMHTASSTDKLTVVLMRFHNGVQTVDTGLLTHGGKRLRRTQVKITKMLLLVSTVFLVLNLPSHSMRVYHLVVTSKREGYSVSPLEWALQQIFQLLYYTNFAINFALYSLSGQNFRKALRRLLGKVKYKANRFFTHVGTTMRRRSVWSRSSPLPDIDTRFTP</sequence>
<evidence type="ECO:0000313" key="9">
    <source>
        <dbReference type="RefSeq" id="XP_013400602.1"/>
    </source>
</evidence>
<evidence type="ECO:0000256" key="5">
    <source>
        <dbReference type="RuleBase" id="RU000688"/>
    </source>
</evidence>
<organism evidence="8 9">
    <name type="scientific">Lingula anatina</name>
    <name type="common">Brachiopod</name>
    <name type="synonym">Lingula unguis</name>
    <dbReference type="NCBI Taxonomy" id="7574"/>
    <lineage>
        <taxon>Eukaryota</taxon>
        <taxon>Metazoa</taxon>
        <taxon>Spiralia</taxon>
        <taxon>Lophotrochozoa</taxon>
        <taxon>Brachiopoda</taxon>
        <taxon>Linguliformea</taxon>
        <taxon>Lingulata</taxon>
        <taxon>Lingulida</taxon>
        <taxon>Linguloidea</taxon>
        <taxon>Lingulidae</taxon>
        <taxon>Lingula</taxon>
    </lineage>
</organism>
<dbReference type="PANTHER" id="PTHR46641:SF25">
    <property type="entry name" value="CNMAMIDE RECEPTOR-RELATED"/>
    <property type="match status" value="1"/>
</dbReference>
<dbReference type="Gene3D" id="1.20.1070.10">
    <property type="entry name" value="Rhodopsin 7-helix transmembrane proteins"/>
    <property type="match status" value="1"/>
</dbReference>
<keyword evidence="3 6" id="KW-1133">Transmembrane helix</keyword>
<dbReference type="SUPFAM" id="SSF81321">
    <property type="entry name" value="Family A G protein-coupled receptor-like"/>
    <property type="match status" value="1"/>
</dbReference>
<evidence type="ECO:0000256" key="6">
    <source>
        <dbReference type="SAM" id="Phobius"/>
    </source>
</evidence>
<name>A0A1S3IQW9_LINAN</name>
<dbReference type="FunCoup" id="A0A1S3IQW9">
    <property type="interactions" value="46"/>
</dbReference>
<keyword evidence="5" id="KW-0297">G-protein coupled receptor</keyword>
<dbReference type="GO" id="GO:0004930">
    <property type="term" value="F:G protein-coupled receptor activity"/>
    <property type="evidence" value="ECO:0007669"/>
    <property type="project" value="UniProtKB-KW"/>
</dbReference>
<dbReference type="InParanoid" id="A0A1S3IQW9"/>
<dbReference type="PANTHER" id="PTHR46641">
    <property type="entry name" value="FMRFAMIDE RECEPTOR-RELATED"/>
    <property type="match status" value="1"/>
</dbReference>
<dbReference type="OrthoDB" id="6155320at2759"/>
<evidence type="ECO:0000256" key="2">
    <source>
        <dbReference type="ARBA" id="ARBA00022692"/>
    </source>
</evidence>
<dbReference type="InterPro" id="IPR052954">
    <property type="entry name" value="GPCR-Ligand_Int"/>
</dbReference>
<feature type="domain" description="G-protein coupled receptors family 1 profile" evidence="7">
    <location>
        <begin position="59"/>
        <end position="345"/>
    </location>
</feature>
<keyword evidence="5" id="KW-0807">Transducer</keyword>
<dbReference type="GeneID" id="106166547"/>
<evidence type="ECO:0000256" key="1">
    <source>
        <dbReference type="ARBA" id="ARBA00004370"/>
    </source>
</evidence>
<evidence type="ECO:0000313" key="8">
    <source>
        <dbReference type="Proteomes" id="UP000085678"/>
    </source>
</evidence>
<dbReference type="InterPro" id="IPR000276">
    <property type="entry name" value="GPCR_Rhodpsn"/>
</dbReference>
<reference evidence="9" key="1">
    <citation type="submission" date="2025-08" db="UniProtKB">
        <authorList>
            <consortium name="RefSeq"/>
        </authorList>
    </citation>
    <scope>IDENTIFICATION</scope>
    <source>
        <tissue evidence="9">Gonads</tissue>
    </source>
</reference>
<feature type="transmembrane region" description="Helical" evidence="6">
    <location>
        <begin position="51"/>
        <end position="72"/>
    </location>
</feature>
<evidence type="ECO:0000259" key="7">
    <source>
        <dbReference type="PROSITE" id="PS50262"/>
    </source>
</evidence>
<comment type="similarity">
    <text evidence="5">Belongs to the G-protein coupled receptor 1 family.</text>
</comment>
<dbReference type="GO" id="GO:0016020">
    <property type="term" value="C:membrane"/>
    <property type="evidence" value="ECO:0007669"/>
    <property type="project" value="UniProtKB-SubCell"/>
</dbReference>
<dbReference type="PRINTS" id="PR00237">
    <property type="entry name" value="GPCRRHODOPSN"/>
</dbReference>
<feature type="transmembrane region" description="Helical" evidence="6">
    <location>
        <begin position="121"/>
        <end position="139"/>
    </location>
</feature>
<feature type="transmembrane region" description="Helical" evidence="6">
    <location>
        <begin position="285"/>
        <end position="309"/>
    </location>
</feature>
<feature type="transmembrane region" description="Helical" evidence="6">
    <location>
        <begin position="200"/>
        <end position="221"/>
    </location>
</feature>
<dbReference type="Pfam" id="PF00001">
    <property type="entry name" value="7tm_1"/>
    <property type="match status" value="1"/>
</dbReference>